<dbReference type="Pfam" id="PF00717">
    <property type="entry name" value="Peptidase_S24"/>
    <property type="match status" value="1"/>
</dbReference>
<evidence type="ECO:0000313" key="3">
    <source>
        <dbReference type="EMBL" id="MFD2918741.1"/>
    </source>
</evidence>
<feature type="domain" description="Schlafen group 3-like DNA/RNA helicase" evidence="2">
    <location>
        <begin position="189"/>
        <end position="556"/>
    </location>
</feature>
<dbReference type="CDD" id="cd06529">
    <property type="entry name" value="S24_LexA-like"/>
    <property type="match status" value="1"/>
</dbReference>
<dbReference type="InterPro" id="IPR027417">
    <property type="entry name" value="P-loop_NTPase"/>
</dbReference>
<evidence type="ECO:0000313" key="4">
    <source>
        <dbReference type="Proteomes" id="UP001597511"/>
    </source>
</evidence>
<comment type="caution">
    <text evidence="3">The sequence shown here is derived from an EMBL/GenBank/DDBJ whole genome shotgun (WGS) entry which is preliminary data.</text>
</comment>
<dbReference type="GO" id="GO:0004386">
    <property type="term" value="F:helicase activity"/>
    <property type="evidence" value="ECO:0007669"/>
    <property type="project" value="UniProtKB-KW"/>
</dbReference>
<dbReference type="Proteomes" id="UP001597511">
    <property type="component" value="Unassembled WGS sequence"/>
</dbReference>
<evidence type="ECO:0000259" key="2">
    <source>
        <dbReference type="Pfam" id="PF09848"/>
    </source>
</evidence>
<protein>
    <submittedName>
        <fullName evidence="3">DNA/RNA helicase domain-containing protein</fullName>
    </submittedName>
</protein>
<accession>A0ABW6A3E6</accession>
<sequence length="734" mass="84579">MSTSQSKVLIDISTPYPFNRDGLKELEQNHWVSNQWPVVYFIQNGSRKIGYIGESANALARIKSHLANPEKSNNLNEISIIGSERFNKSATLDIESSLIQYVSAEGSFELQNGNYGLLNHQYYEKTHYQDIFKEIWAQLRQHKIVDRSLEEIANSQVFKYSPYKSLNEDQYLSVLEIMKGLTSGQSNKIFVQGGAGTGKTILATYLVKLLKSNVKFDDDTDVDNDTLEEVRYIKAFQQKYPTATIGLVVAMKSLRKTLKNVFSKIPGLSSTMVIKPTETFNLGRKYDLLIVDEAHRLRQYRNISWMGAFMAANEKLGLGEEGTELDWILANSHNQIFFYDANQSVRPSDIDEERFTELIKKPGTINLELHSQMRVMGGKDYIRFVEEVLDQKRLKQEKYAVKEYELLVFDRLQDMKDLLVVRESEYKLCRMIAGFAWPWVSKEKDKKHLMDIEIEGLQFQWNNVDEDWIHSPTASNEIGCVHTTMGYDLNYSGVIFGREIRYNPVTESIEIDPKHYYDKNGKNGINNPEKLKRYILNIYKNMMHRGIRGTFVYACDPALRKYLKQYIPAYQSTPKLKVLTISEARSNNRAVPLMDIYAAAGNFSENQQHEHLQWIELTEDLKDKEKYFVCKVEGESMNLKIPNGSYCLFKYYEGGTREGQIVLAESTDIQDKDFGSGYTVKQYQSTKKITEEGWQHESITLKPESSNSGYKAIELDSDTLLSLKVIGIFKKILE</sequence>
<dbReference type="SUPFAM" id="SSF51306">
    <property type="entry name" value="LexA/Signal peptidase"/>
    <property type="match status" value="1"/>
</dbReference>
<keyword evidence="4" id="KW-1185">Reference proteome</keyword>
<dbReference type="CDD" id="cd10439">
    <property type="entry name" value="GIY-YIG_COG3410"/>
    <property type="match status" value="1"/>
</dbReference>
<name>A0ABW6A3E6_9BACT</name>
<dbReference type="Gene3D" id="2.10.109.10">
    <property type="entry name" value="Umud Fragment, subunit A"/>
    <property type="match status" value="1"/>
</dbReference>
<feature type="domain" description="Peptidase S24/S26A/S26B/S26C" evidence="1">
    <location>
        <begin position="597"/>
        <end position="717"/>
    </location>
</feature>
<dbReference type="InterPro" id="IPR036286">
    <property type="entry name" value="LexA/Signal_pep-like_sf"/>
</dbReference>
<dbReference type="SUPFAM" id="SSF52540">
    <property type="entry name" value="P-loop containing nucleoside triphosphate hydrolases"/>
    <property type="match status" value="1"/>
</dbReference>
<keyword evidence="3" id="KW-0067">ATP-binding</keyword>
<dbReference type="Pfam" id="PF09848">
    <property type="entry name" value="SLFN-g3_helicase"/>
    <property type="match status" value="1"/>
</dbReference>
<dbReference type="RefSeq" id="WP_386095227.1">
    <property type="nucleotide sequence ID" value="NZ_JBHUOZ010000001.1"/>
</dbReference>
<evidence type="ECO:0000259" key="1">
    <source>
        <dbReference type="Pfam" id="PF00717"/>
    </source>
</evidence>
<proteinExistence type="predicted"/>
<keyword evidence="3" id="KW-0347">Helicase</keyword>
<dbReference type="Gene3D" id="3.40.50.300">
    <property type="entry name" value="P-loop containing nucleotide triphosphate hydrolases"/>
    <property type="match status" value="1"/>
</dbReference>
<reference evidence="4" key="1">
    <citation type="journal article" date="2019" name="Int. J. Syst. Evol. Microbiol.">
        <title>The Global Catalogue of Microorganisms (GCM) 10K type strain sequencing project: providing services to taxonomists for standard genome sequencing and annotation.</title>
        <authorList>
            <consortium name="The Broad Institute Genomics Platform"/>
            <consortium name="The Broad Institute Genome Sequencing Center for Infectious Disease"/>
            <person name="Wu L."/>
            <person name="Ma J."/>
        </authorList>
    </citation>
    <scope>NUCLEOTIDE SEQUENCE [LARGE SCALE GENOMIC DNA]</scope>
    <source>
        <strain evidence="4">KCTC 23299</strain>
    </source>
</reference>
<dbReference type="InterPro" id="IPR018647">
    <property type="entry name" value="SLFN_3-like_DNA/RNA_helicase"/>
</dbReference>
<dbReference type="InterPro" id="IPR015927">
    <property type="entry name" value="Peptidase_S24_S26A/B/C"/>
</dbReference>
<organism evidence="3 4">
    <name type="scientific">Terrimonas rubra</name>
    <dbReference type="NCBI Taxonomy" id="1035890"/>
    <lineage>
        <taxon>Bacteria</taxon>
        <taxon>Pseudomonadati</taxon>
        <taxon>Bacteroidota</taxon>
        <taxon>Chitinophagia</taxon>
        <taxon>Chitinophagales</taxon>
        <taxon>Chitinophagaceae</taxon>
        <taxon>Terrimonas</taxon>
    </lineage>
</organism>
<dbReference type="EMBL" id="JBHUOZ010000001">
    <property type="protein sequence ID" value="MFD2918741.1"/>
    <property type="molecule type" value="Genomic_DNA"/>
</dbReference>
<gene>
    <name evidence="3" type="ORF">ACFS6H_03400</name>
</gene>
<keyword evidence="3" id="KW-0547">Nucleotide-binding</keyword>
<dbReference type="InterPro" id="IPR039418">
    <property type="entry name" value="LexA-like"/>
</dbReference>
<keyword evidence="3" id="KW-0378">Hydrolase</keyword>